<dbReference type="InterPro" id="IPR051083">
    <property type="entry name" value="GrpII_Intron_Splice-Mob/Def"/>
</dbReference>
<dbReference type="InterPro" id="IPR030931">
    <property type="entry name" value="Group_II_RT_mat"/>
</dbReference>
<sequence>MTKRNLSHIQKNGYKEVVDLNNLLDKPKKKKTLRNNEYYQMQEVFDKLYRQSKDNNKFSALMKIVANKNNILLAYRNIKSNKGSMTAGVNKANIITLAETKPDEFVKYVQKRLHNYIPHEIKRVEIPKANGKTRPLGIPTIEDRIIQQCIKQVLEPICEAKFYEHSYGFRPNRSTHHAIARAYRLINLNKLHYVVNIDIKGFFDNVNHGKLLKQLWTMGIHDKQILKVISKMLKAPVKGIGPQTKGTPQGGILSPLLSNVVLNELDWWISSQWETFKTKREYHKIINPITGRVRADSRYRAMKTTNLKEMFIVRYADDFRIFCKNYKEAQIIFKAVKLWLKERLGLEISPEKSKVVNLKKNSMEFLGFDLKVHAKGKKRVCQSRVCKKAYSRIKKEIKTRIKEIKRKQSNEVVYNYNSFILGIHEYYKVATFGYLDFNEIGYELRKFIYNQLKGIAKNRGEPSKTYNRLYGHSEEKRYYVNGIALYPIRGFKMSPPMNFSQTICDYTEEGRKQVHKNLKIDMTTVKYLLENPVRGETVEYNDNRISLYVGQNGKCSITGERLEIGNMQCHHKVPRSMGGKDEYSNLTYVKDEVHKLIHATTSETIKKYLNLLNLNEEQMIKLNRLRQKVGNERILIN</sequence>
<accession>A0A285SSY9</accession>
<dbReference type="OrthoDB" id="9793236at2"/>
<keyword evidence="2" id="KW-0808">Transferase</keyword>
<evidence type="ECO:0000313" key="3">
    <source>
        <dbReference type="Proteomes" id="UP000219636"/>
    </source>
</evidence>
<dbReference type="InterPro" id="IPR043502">
    <property type="entry name" value="DNA/RNA_pol_sf"/>
</dbReference>
<dbReference type="SUPFAM" id="SSF56672">
    <property type="entry name" value="DNA/RNA polymerases"/>
    <property type="match status" value="1"/>
</dbReference>
<feature type="domain" description="Reverse transcriptase" evidence="1">
    <location>
        <begin position="107"/>
        <end position="370"/>
    </location>
</feature>
<evidence type="ECO:0000259" key="1">
    <source>
        <dbReference type="PROSITE" id="PS50878"/>
    </source>
</evidence>
<dbReference type="PANTHER" id="PTHR34047:SF8">
    <property type="entry name" value="PROTEIN YKFC"/>
    <property type="match status" value="1"/>
</dbReference>
<dbReference type="Proteomes" id="UP000219636">
    <property type="component" value="Unassembled WGS sequence"/>
</dbReference>
<gene>
    <name evidence="2" type="ORF">SAMN05880501_106222</name>
</gene>
<dbReference type="AlphaFoldDB" id="A0A285SSY9"/>
<evidence type="ECO:0000313" key="2">
    <source>
        <dbReference type="EMBL" id="SOC11587.1"/>
    </source>
</evidence>
<dbReference type="Pfam" id="PF00078">
    <property type="entry name" value="RVT_1"/>
    <property type="match status" value="1"/>
</dbReference>
<keyword evidence="3" id="KW-1185">Reference proteome</keyword>
<dbReference type="RefSeq" id="WP_097073743.1">
    <property type="nucleotide sequence ID" value="NZ_OBMQ01000006.1"/>
</dbReference>
<dbReference type="InterPro" id="IPR000477">
    <property type="entry name" value="RT_dom"/>
</dbReference>
<dbReference type="CDD" id="cd00085">
    <property type="entry name" value="HNHc"/>
    <property type="match status" value="1"/>
</dbReference>
<dbReference type="PANTHER" id="PTHR34047">
    <property type="entry name" value="NUCLEAR INTRON MATURASE 1, MITOCHONDRIAL-RELATED"/>
    <property type="match status" value="1"/>
</dbReference>
<dbReference type="CDD" id="cd01651">
    <property type="entry name" value="RT_G2_intron"/>
    <property type="match status" value="1"/>
</dbReference>
<keyword evidence="2" id="KW-0548">Nucleotidyltransferase</keyword>
<dbReference type="NCBIfam" id="TIGR04416">
    <property type="entry name" value="group_II_RT_mat"/>
    <property type="match status" value="1"/>
</dbReference>
<dbReference type="SMART" id="SM00507">
    <property type="entry name" value="HNHc"/>
    <property type="match status" value="1"/>
</dbReference>
<dbReference type="PROSITE" id="PS50878">
    <property type="entry name" value="RT_POL"/>
    <property type="match status" value="1"/>
</dbReference>
<proteinExistence type="predicted"/>
<reference evidence="3" key="1">
    <citation type="submission" date="2017-08" db="EMBL/GenBank/DDBJ databases">
        <authorList>
            <person name="Varghese N."/>
            <person name="Submissions S."/>
        </authorList>
    </citation>
    <scope>NUCLEOTIDE SEQUENCE [LARGE SCALE GENOMIC DNA]</scope>
    <source>
        <strain evidence="3">JC22</strain>
    </source>
</reference>
<dbReference type="Gene3D" id="1.10.30.50">
    <property type="match status" value="1"/>
</dbReference>
<protein>
    <submittedName>
        <fullName evidence="2">Group II intron reverse transcriptase/maturase</fullName>
    </submittedName>
</protein>
<dbReference type="GO" id="GO:0003964">
    <property type="term" value="F:RNA-directed DNA polymerase activity"/>
    <property type="evidence" value="ECO:0007669"/>
    <property type="project" value="UniProtKB-KW"/>
</dbReference>
<dbReference type="EMBL" id="OBMQ01000006">
    <property type="protein sequence ID" value="SOC11587.1"/>
    <property type="molecule type" value="Genomic_DNA"/>
</dbReference>
<dbReference type="InterPro" id="IPR003615">
    <property type="entry name" value="HNH_nuc"/>
</dbReference>
<organism evidence="2 3">
    <name type="scientific">Ureibacillus xyleni</name>
    <dbReference type="NCBI Taxonomy" id="614648"/>
    <lineage>
        <taxon>Bacteria</taxon>
        <taxon>Bacillati</taxon>
        <taxon>Bacillota</taxon>
        <taxon>Bacilli</taxon>
        <taxon>Bacillales</taxon>
        <taxon>Caryophanaceae</taxon>
        <taxon>Ureibacillus</taxon>
    </lineage>
</organism>
<name>A0A285SSY9_9BACL</name>
<keyword evidence="2" id="KW-0695">RNA-directed DNA polymerase</keyword>